<accession>A0A7I9YMV0</accession>
<evidence type="ECO:0000313" key="7">
    <source>
        <dbReference type="Proteomes" id="UP000465360"/>
    </source>
</evidence>
<evidence type="ECO:0000313" key="6">
    <source>
        <dbReference type="EMBL" id="GFG90006.1"/>
    </source>
</evidence>
<evidence type="ECO:0000256" key="1">
    <source>
        <dbReference type="ARBA" id="ARBA00006754"/>
    </source>
</evidence>
<organism evidence="6 7">
    <name type="scientific">Mycobacterium bourgelatii</name>
    <dbReference type="NCBI Taxonomy" id="1273442"/>
    <lineage>
        <taxon>Bacteria</taxon>
        <taxon>Bacillati</taxon>
        <taxon>Actinomycetota</taxon>
        <taxon>Actinomycetes</taxon>
        <taxon>Mycobacteriales</taxon>
        <taxon>Mycobacteriaceae</taxon>
        <taxon>Mycobacterium</taxon>
    </lineage>
</organism>
<feature type="domain" description="CdaR GGDEF-like" evidence="5">
    <location>
        <begin position="172"/>
        <end position="280"/>
    </location>
</feature>
<comment type="caution">
    <text evidence="6">The sequence shown here is derived from an EMBL/GenBank/DDBJ whole genome shotgun (WGS) entry which is preliminary data.</text>
</comment>
<comment type="similarity">
    <text evidence="1">Belongs to the CdaR family.</text>
</comment>
<dbReference type="Gene3D" id="1.10.10.2840">
    <property type="entry name" value="PucR C-terminal helix-turn-helix domain"/>
    <property type="match status" value="1"/>
</dbReference>
<dbReference type="InterPro" id="IPR025736">
    <property type="entry name" value="PucR_C-HTH_dom"/>
</dbReference>
<dbReference type="AlphaFoldDB" id="A0A7I9YMV0"/>
<evidence type="ECO:0000259" key="4">
    <source>
        <dbReference type="Pfam" id="PF14361"/>
    </source>
</evidence>
<keyword evidence="7" id="KW-1185">Reference proteome</keyword>
<evidence type="ECO:0000259" key="3">
    <source>
        <dbReference type="Pfam" id="PF13556"/>
    </source>
</evidence>
<dbReference type="PANTHER" id="PTHR33744">
    <property type="entry name" value="CARBOHYDRATE DIACID REGULATOR"/>
    <property type="match status" value="1"/>
</dbReference>
<name>A0A7I9YMV0_MYCBU</name>
<dbReference type="InterPro" id="IPR025751">
    <property type="entry name" value="RsbRD_N_dom"/>
</dbReference>
<dbReference type="InterPro" id="IPR051448">
    <property type="entry name" value="CdaR-like_regulators"/>
</dbReference>
<feature type="domain" description="PucR C-terminal helix-turn-helix" evidence="3">
    <location>
        <begin position="327"/>
        <end position="382"/>
    </location>
</feature>
<dbReference type="Proteomes" id="UP000465360">
    <property type="component" value="Unassembled WGS sequence"/>
</dbReference>
<protein>
    <submittedName>
        <fullName evidence="6">Transcriptional activator protein</fullName>
    </submittedName>
</protein>
<dbReference type="InterPro" id="IPR042070">
    <property type="entry name" value="PucR_C-HTH_sf"/>
</dbReference>
<evidence type="ECO:0000256" key="2">
    <source>
        <dbReference type="SAM" id="MobiDB-lite"/>
    </source>
</evidence>
<reference evidence="6 7" key="1">
    <citation type="journal article" date="2019" name="Emerg. Microbes Infect.">
        <title>Comprehensive subspecies identification of 175 nontuberculous mycobacteria species based on 7547 genomic profiles.</title>
        <authorList>
            <person name="Matsumoto Y."/>
            <person name="Kinjo T."/>
            <person name="Motooka D."/>
            <person name="Nabeya D."/>
            <person name="Jung N."/>
            <person name="Uechi K."/>
            <person name="Horii T."/>
            <person name="Iida T."/>
            <person name="Fujita J."/>
            <person name="Nakamura S."/>
        </authorList>
    </citation>
    <scope>NUCLEOTIDE SEQUENCE [LARGE SCALE GENOMIC DNA]</scope>
    <source>
        <strain evidence="6 7">JCM 30725</strain>
    </source>
</reference>
<proteinExistence type="inferred from homology"/>
<sequence length="412" mass="45232">MALNPPPEWLEEFDRITLAACPELARDPALAKVVSRANRGNLAHFASAILRNPDAPVPANLSPETLDMARDLVRRGMDASALEVYRIGHNLAWRRWTEIAFRLTSHPEELQGLLDIPFRHANEFVDATLAGITEEMHAEYAKLARDIDAERRKIVEQILHEAPVNEDRVQTQLDYSFDRVHTAAIIWCPEPANYDPDPLGAVAEAFGKAAGGQRPLNIIAGAATRWVWVKDAADLKALDVEQLHEILDAAPGSQIAIGTSGAGIEGFRRSHMAALATQRMLTRLRSPHRAAFFADVQMIALLTENPEGADNFIRSTLGNFEKANPTLHTTVLTYINAACNASRAAKLLYTHRNTLLHRLDTAQRLLPRPLNETTVEVAVAIQALRWRGEQASGSTTAPKAMSNGGRAAVSGQ</sequence>
<dbReference type="Pfam" id="PF13556">
    <property type="entry name" value="HTH_30"/>
    <property type="match status" value="1"/>
</dbReference>
<feature type="region of interest" description="Disordered" evidence="2">
    <location>
        <begin position="390"/>
        <end position="412"/>
    </location>
</feature>
<dbReference type="Pfam" id="PF17853">
    <property type="entry name" value="GGDEF_2"/>
    <property type="match status" value="1"/>
</dbReference>
<gene>
    <name evidence="6" type="ORF">MBOU_20480</name>
</gene>
<dbReference type="PANTHER" id="PTHR33744:SF1">
    <property type="entry name" value="DNA-BINDING TRANSCRIPTIONAL ACTIVATOR ADER"/>
    <property type="match status" value="1"/>
</dbReference>
<dbReference type="Pfam" id="PF14361">
    <property type="entry name" value="RsbRD_N"/>
    <property type="match status" value="1"/>
</dbReference>
<dbReference type="EMBL" id="BLKZ01000001">
    <property type="protein sequence ID" value="GFG90006.1"/>
    <property type="molecule type" value="Genomic_DNA"/>
</dbReference>
<evidence type="ECO:0000259" key="5">
    <source>
        <dbReference type="Pfam" id="PF17853"/>
    </source>
</evidence>
<dbReference type="InterPro" id="IPR041522">
    <property type="entry name" value="CdaR_GGDEF"/>
</dbReference>
<feature type="domain" description="RsbT co-antagonist protein RsbRD N-terminal" evidence="4">
    <location>
        <begin position="10"/>
        <end position="151"/>
    </location>
</feature>